<dbReference type="RefSeq" id="XP_060291885.1">
    <property type="nucleotide sequence ID" value="XM_060442884.1"/>
</dbReference>
<accession>A0AA40DML3</accession>
<proteinExistence type="predicted"/>
<keyword evidence="3" id="KW-1185">Reference proteome</keyword>
<keyword evidence="1" id="KW-0472">Membrane</keyword>
<protein>
    <recommendedName>
        <fullName evidence="4">Transmembrane protein</fullName>
    </recommendedName>
</protein>
<dbReference type="Proteomes" id="UP001172101">
    <property type="component" value="Unassembled WGS sequence"/>
</dbReference>
<keyword evidence="1" id="KW-0812">Transmembrane</keyword>
<name>A0AA40DML3_9PEZI</name>
<dbReference type="AlphaFoldDB" id="A0AA40DML3"/>
<organism evidence="2 3">
    <name type="scientific">Lasiosphaeria miniovina</name>
    <dbReference type="NCBI Taxonomy" id="1954250"/>
    <lineage>
        <taxon>Eukaryota</taxon>
        <taxon>Fungi</taxon>
        <taxon>Dikarya</taxon>
        <taxon>Ascomycota</taxon>
        <taxon>Pezizomycotina</taxon>
        <taxon>Sordariomycetes</taxon>
        <taxon>Sordariomycetidae</taxon>
        <taxon>Sordariales</taxon>
        <taxon>Lasiosphaeriaceae</taxon>
        <taxon>Lasiosphaeria</taxon>
    </lineage>
</organism>
<evidence type="ECO:0008006" key="4">
    <source>
        <dbReference type="Google" id="ProtNLM"/>
    </source>
</evidence>
<feature type="transmembrane region" description="Helical" evidence="1">
    <location>
        <begin position="59"/>
        <end position="79"/>
    </location>
</feature>
<reference evidence="2" key="1">
    <citation type="submission" date="2023-06" db="EMBL/GenBank/DDBJ databases">
        <title>Genome-scale phylogeny and comparative genomics of the fungal order Sordariales.</title>
        <authorList>
            <consortium name="Lawrence Berkeley National Laboratory"/>
            <person name="Hensen N."/>
            <person name="Bonometti L."/>
            <person name="Westerberg I."/>
            <person name="Brannstrom I.O."/>
            <person name="Guillou S."/>
            <person name="Cros-Aarteil S."/>
            <person name="Calhoun S."/>
            <person name="Haridas S."/>
            <person name="Kuo A."/>
            <person name="Mondo S."/>
            <person name="Pangilinan J."/>
            <person name="Riley R."/>
            <person name="LaButti K."/>
            <person name="Andreopoulos B."/>
            <person name="Lipzen A."/>
            <person name="Chen C."/>
            <person name="Yanf M."/>
            <person name="Daum C."/>
            <person name="Ng V."/>
            <person name="Clum A."/>
            <person name="Steindorff A."/>
            <person name="Ohm R."/>
            <person name="Martin F."/>
            <person name="Silar P."/>
            <person name="Natvig D."/>
            <person name="Lalanne C."/>
            <person name="Gautier V."/>
            <person name="Ament-velasquez S.L."/>
            <person name="Kruys A."/>
            <person name="Hutchinson M.I."/>
            <person name="Powell A.J."/>
            <person name="Barry K."/>
            <person name="Miller A.N."/>
            <person name="Grigoriev I.V."/>
            <person name="Debuchy R."/>
            <person name="Gladieux P."/>
            <person name="Thoren M.H."/>
            <person name="Johannesson H."/>
        </authorList>
    </citation>
    <scope>NUCLEOTIDE SEQUENCE</scope>
    <source>
        <strain evidence="2">SMH2392-1A</strain>
    </source>
</reference>
<evidence type="ECO:0000256" key="1">
    <source>
        <dbReference type="SAM" id="Phobius"/>
    </source>
</evidence>
<sequence length="115" mass="12709">MEKGEPTSALPTHPRIHAPGSLTIARRLCVCVVRCILYVLCYARLAYGSVCGLEYAGAFFFGSCSCFFPRGGLFGLVWFPFSRLNARRGSASNMPTRGFYQMQDLCFPGVKETHA</sequence>
<keyword evidence="1" id="KW-1133">Transmembrane helix</keyword>
<dbReference type="GeneID" id="85326154"/>
<feature type="transmembrane region" description="Helical" evidence="1">
    <location>
        <begin position="28"/>
        <end position="47"/>
    </location>
</feature>
<evidence type="ECO:0000313" key="2">
    <source>
        <dbReference type="EMBL" id="KAK0706791.1"/>
    </source>
</evidence>
<comment type="caution">
    <text evidence="2">The sequence shown here is derived from an EMBL/GenBank/DDBJ whole genome shotgun (WGS) entry which is preliminary data.</text>
</comment>
<dbReference type="EMBL" id="JAUIRO010000007">
    <property type="protein sequence ID" value="KAK0706791.1"/>
    <property type="molecule type" value="Genomic_DNA"/>
</dbReference>
<gene>
    <name evidence="2" type="ORF">B0T26DRAFT_728067</name>
</gene>
<evidence type="ECO:0000313" key="3">
    <source>
        <dbReference type="Proteomes" id="UP001172101"/>
    </source>
</evidence>